<reference evidence="1 2" key="1">
    <citation type="submission" date="2011-08" db="EMBL/GenBank/DDBJ databases">
        <authorList>
            <person name="Weinstock G."/>
            <person name="Sodergren E."/>
            <person name="Clifton S."/>
            <person name="Fulton L."/>
            <person name="Fulton B."/>
            <person name="Courtney L."/>
            <person name="Fronick C."/>
            <person name="Harrison M."/>
            <person name="Strong C."/>
            <person name="Farmer C."/>
            <person name="Delahaunty K."/>
            <person name="Markovic C."/>
            <person name="Hall O."/>
            <person name="Minx P."/>
            <person name="Tomlinson C."/>
            <person name="Mitreva M."/>
            <person name="Hou S."/>
            <person name="Chen J."/>
            <person name="Wollam A."/>
            <person name="Pepin K.H."/>
            <person name="Johnson M."/>
            <person name="Bhonagiri V."/>
            <person name="Zhang X."/>
            <person name="Suruliraj S."/>
            <person name="Warren W."/>
            <person name="Chinwalla A."/>
            <person name="Mardis E.R."/>
            <person name="Wilson R.K."/>
        </authorList>
    </citation>
    <scope>NUCLEOTIDE SEQUENCE [LARGE SCALE GENOMIC DNA]</scope>
    <source>
        <strain evidence="1 2">F0432</strain>
    </source>
</reference>
<dbReference type="HOGENOM" id="CLU_2841720_0_0_6"/>
<dbReference type="EMBL" id="AGCM01000126">
    <property type="protein sequence ID" value="EHM52638.1"/>
    <property type="molecule type" value="Genomic_DNA"/>
</dbReference>
<sequence>MVTGLAKRDGYWARQAGWLLSPPSGIVAGPAKRDDCWARQAGRLLGPPSGVMTRFRFMPRYRGAR</sequence>
<organism evidence="1 2">
    <name type="scientific">Cardiobacterium valvarum F0432</name>
    <dbReference type="NCBI Taxonomy" id="797473"/>
    <lineage>
        <taxon>Bacteria</taxon>
        <taxon>Pseudomonadati</taxon>
        <taxon>Pseudomonadota</taxon>
        <taxon>Gammaproteobacteria</taxon>
        <taxon>Cardiobacteriales</taxon>
        <taxon>Cardiobacteriaceae</taxon>
        <taxon>Cardiobacterium</taxon>
    </lineage>
</organism>
<name>G9ZHG3_9GAMM</name>
<gene>
    <name evidence="1" type="ORF">HMPREF9080_02193</name>
</gene>
<dbReference type="AlphaFoldDB" id="G9ZHG3"/>
<proteinExistence type="predicted"/>
<comment type="caution">
    <text evidence="1">The sequence shown here is derived from an EMBL/GenBank/DDBJ whole genome shotgun (WGS) entry which is preliminary data.</text>
</comment>
<dbReference type="Proteomes" id="UP000004750">
    <property type="component" value="Unassembled WGS sequence"/>
</dbReference>
<evidence type="ECO:0000313" key="2">
    <source>
        <dbReference type="Proteomes" id="UP000004750"/>
    </source>
</evidence>
<accession>G9ZHG3</accession>
<evidence type="ECO:0000313" key="1">
    <source>
        <dbReference type="EMBL" id="EHM52638.1"/>
    </source>
</evidence>
<protein>
    <submittedName>
        <fullName evidence="1">Uncharacterized protein</fullName>
    </submittedName>
</protein>